<proteinExistence type="predicted"/>
<accession>A0ABS5PJ34</accession>
<evidence type="ECO:0000313" key="2">
    <source>
        <dbReference type="Proteomes" id="UP000722625"/>
    </source>
</evidence>
<dbReference type="RefSeq" id="WP_213307257.1">
    <property type="nucleotide sequence ID" value="NZ_JAGYVZ010000036.1"/>
</dbReference>
<protein>
    <submittedName>
        <fullName evidence="1">Uncharacterized protein</fullName>
    </submittedName>
</protein>
<name>A0ABS5PJ34_9FLAO</name>
<dbReference type="PROSITE" id="PS51257">
    <property type="entry name" value="PROKAR_LIPOPROTEIN"/>
    <property type="match status" value="1"/>
</dbReference>
<dbReference type="EMBL" id="JAGYVZ010000036">
    <property type="protein sequence ID" value="MBS7233873.1"/>
    <property type="molecule type" value="Genomic_DNA"/>
</dbReference>
<evidence type="ECO:0000313" key="1">
    <source>
        <dbReference type="EMBL" id="MBS7233873.1"/>
    </source>
</evidence>
<reference evidence="1 2" key="1">
    <citation type="journal article" date="2018" name="Int. J. Syst. Evol. Microbiol.">
        <title>Flavobacterium chryseum sp. nov. and Flavobacterium psychroterrae sp. nov., novel environmental bacteria isolated from Antarctica.</title>
        <authorList>
            <person name="Kralova S."/>
            <person name="Svec P."/>
            <person name="Busse H.J."/>
            <person name="Stankova E."/>
            <person name="Vaczi P."/>
            <person name="Sedlacek I."/>
        </authorList>
    </citation>
    <scope>NUCLEOTIDE SEQUENCE [LARGE SCALE GENOMIC DNA]</scope>
    <source>
        <strain evidence="1 2">CCM 8827</strain>
    </source>
</reference>
<gene>
    <name evidence="1" type="ORF">KHA90_22920</name>
</gene>
<comment type="caution">
    <text evidence="1">The sequence shown here is derived from an EMBL/GenBank/DDBJ whole genome shotgun (WGS) entry which is preliminary data.</text>
</comment>
<dbReference type="Proteomes" id="UP000722625">
    <property type="component" value="Unassembled WGS sequence"/>
</dbReference>
<sequence length="121" mass="14569">MRNYLYLPFLVIILIFVSCKQEQIKFNQSSWNTRNDIDYNHRELMIEDLSKNYLKPGMKFIETERLLGRNKLSEERDSLQLKYEIYTDYGSDIDPIETKNLIVNFNLDSTLANIRVDHWEK</sequence>
<keyword evidence="2" id="KW-1185">Reference proteome</keyword>
<organism evidence="1 2">
    <name type="scientific">Flavobacterium psychroterrae</name>
    <dbReference type="NCBI Taxonomy" id="2133767"/>
    <lineage>
        <taxon>Bacteria</taxon>
        <taxon>Pseudomonadati</taxon>
        <taxon>Bacteroidota</taxon>
        <taxon>Flavobacteriia</taxon>
        <taxon>Flavobacteriales</taxon>
        <taxon>Flavobacteriaceae</taxon>
        <taxon>Flavobacterium</taxon>
    </lineage>
</organism>